<keyword evidence="4 5" id="KW-0067">ATP-binding</keyword>
<evidence type="ECO:0000256" key="2">
    <source>
        <dbReference type="ARBA" id="ARBA00022741"/>
    </source>
</evidence>
<dbReference type="InterPro" id="IPR017441">
    <property type="entry name" value="Protein_kinase_ATP_BS"/>
</dbReference>
<feature type="domain" description="Protein kinase" evidence="7">
    <location>
        <begin position="411"/>
        <end position="660"/>
    </location>
</feature>
<dbReference type="PROSITE" id="PS00108">
    <property type="entry name" value="PROTEIN_KINASE_ST"/>
    <property type="match status" value="1"/>
</dbReference>
<dbReference type="GO" id="GO:0005524">
    <property type="term" value="F:ATP binding"/>
    <property type="evidence" value="ECO:0007669"/>
    <property type="project" value="UniProtKB-UniRule"/>
</dbReference>
<protein>
    <submittedName>
        <fullName evidence="9 10">Uncharacterized protein LOC116948914 isoform X1</fullName>
    </submittedName>
</protein>
<dbReference type="PANTHER" id="PTHR48016:SF9">
    <property type="entry name" value="MITOGEN-ACTIVATED PROTEIN KINASE KINASE KINASE 14"/>
    <property type="match status" value="1"/>
</dbReference>
<keyword evidence="8" id="KW-1185">Reference proteome</keyword>
<dbReference type="KEGG" id="pmrn:116948914"/>
<organism evidence="8 10">
    <name type="scientific">Petromyzon marinus</name>
    <name type="common">Sea lamprey</name>
    <dbReference type="NCBI Taxonomy" id="7757"/>
    <lineage>
        <taxon>Eukaryota</taxon>
        <taxon>Metazoa</taxon>
        <taxon>Chordata</taxon>
        <taxon>Craniata</taxon>
        <taxon>Vertebrata</taxon>
        <taxon>Cyclostomata</taxon>
        <taxon>Hyperoartia</taxon>
        <taxon>Petromyzontiformes</taxon>
        <taxon>Petromyzontidae</taxon>
        <taxon>Petromyzon</taxon>
    </lineage>
</organism>
<evidence type="ECO:0000256" key="1">
    <source>
        <dbReference type="ARBA" id="ARBA00022679"/>
    </source>
</evidence>
<dbReference type="InterPro" id="IPR050538">
    <property type="entry name" value="MAP_kinase_kinase_kinase"/>
</dbReference>
<name>A0AAJ7X5K3_PETMA</name>
<feature type="binding site" evidence="5">
    <location>
        <position position="440"/>
    </location>
    <ligand>
        <name>ATP</name>
        <dbReference type="ChEBI" id="CHEBI:30616"/>
    </ligand>
</feature>
<gene>
    <name evidence="9 10" type="primary">LOC116948914</name>
</gene>
<evidence type="ECO:0000313" key="10">
    <source>
        <dbReference type="RefSeq" id="XP_032822080.1"/>
    </source>
</evidence>
<feature type="compositionally biased region" description="Polar residues" evidence="6">
    <location>
        <begin position="102"/>
        <end position="114"/>
    </location>
</feature>
<dbReference type="Gene3D" id="1.10.510.10">
    <property type="entry name" value="Transferase(Phosphotransferase) domain 1"/>
    <property type="match status" value="1"/>
</dbReference>
<dbReference type="GO" id="GO:0007249">
    <property type="term" value="P:canonical NF-kappaB signal transduction"/>
    <property type="evidence" value="ECO:0007669"/>
    <property type="project" value="TreeGrafter"/>
</dbReference>
<evidence type="ECO:0000256" key="4">
    <source>
        <dbReference type="ARBA" id="ARBA00022840"/>
    </source>
</evidence>
<feature type="compositionally biased region" description="Polar residues" evidence="6">
    <location>
        <begin position="234"/>
        <end position="247"/>
    </location>
</feature>
<dbReference type="RefSeq" id="XP_032822080.1">
    <property type="nucleotide sequence ID" value="XM_032966189.1"/>
</dbReference>
<evidence type="ECO:0000256" key="5">
    <source>
        <dbReference type="PROSITE-ProRule" id="PRU10141"/>
    </source>
</evidence>
<proteinExistence type="predicted"/>
<dbReference type="InterPro" id="IPR011009">
    <property type="entry name" value="Kinase-like_dom_sf"/>
</dbReference>
<keyword evidence="2 5" id="KW-0547">Nucleotide-binding</keyword>
<feature type="region of interest" description="Disordered" evidence="6">
    <location>
        <begin position="102"/>
        <end position="270"/>
    </location>
</feature>
<dbReference type="InterPro" id="IPR000719">
    <property type="entry name" value="Prot_kinase_dom"/>
</dbReference>
<keyword evidence="1" id="KW-0808">Transferase</keyword>
<keyword evidence="3" id="KW-0418">Kinase</keyword>
<reference evidence="9 10" key="1">
    <citation type="submission" date="2025-04" db="UniProtKB">
        <authorList>
            <consortium name="RefSeq"/>
        </authorList>
    </citation>
    <scope>IDENTIFICATION</scope>
    <source>
        <tissue evidence="9 10">Sperm</tissue>
    </source>
</reference>
<feature type="compositionally biased region" description="Polar residues" evidence="6">
    <location>
        <begin position="670"/>
        <end position="689"/>
    </location>
</feature>
<accession>A0AAJ7X5K3</accession>
<dbReference type="SMART" id="SM00220">
    <property type="entry name" value="S_TKc"/>
    <property type="match status" value="1"/>
</dbReference>
<evidence type="ECO:0000256" key="6">
    <source>
        <dbReference type="SAM" id="MobiDB-lite"/>
    </source>
</evidence>
<dbReference type="SUPFAM" id="SSF56112">
    <property type="entry name" value="Protein kinase-like (PK-like)"/>
    <property type="match status" value="1"/>
</dbReference>
<evidence type="ECO:0000313" key="8">
    <source>
        <dbReference type="Proteomes" id="UP001318040"/>
    </source>
</evidence>
<dbReference type="Pfam" id="PF00069">
    <property type="entry name" value="Pkinase"/>
    <property type="match status" value="1"/>
</dbReference>
<dbReference type="Gene3D" id="3.30.200.20">
    <property type="entry name" value="Phosphorylase Kinase, domain 1"/>
    <property type="match status" value="1"/>
</dbReference>
<dbReference type="PANTHER" id="PTHR48016">
    <property type="entry name" value="MAP KINASE KINASE KINASE SSK2-RELATED-RELATED"/>
    <property type="match status" value="1"/>
</dbReference>
<dbReference type="PROSITE" id="PS50011">
    <property type="entry name" value="PROTEIN_KINASE_DOM"/>
    <property type="match status" value="1"/>
</dbReference>
<dbReference type="InterPro" id="IPR008271">
    <property type="entry name" value="Ser/Thr_kinase_AS"/>
</dbReference>
<dbReference type="Proteomes" id="UP001318040">
    <property type="component" value="Chromosome 2"/>
</dbReference>
<sequence>MAIGFSVHQEETSNMSKRCKWRGENRYSSLDVNWILKMIKIVAFLFHGNHHHLCKEDQNYHNVERLLEEVMEFMASKCFATFPFFKESMKVTETSKMANTEEQAVSSNKCTQTDFPDVLPQSRFNEGSKKKKRKKKRKNKTGRSCSDGNQAAGGDHLPASQKTGDAQTSRSNGTTHDAVVGASGPLGNGRGDGDDPKRPFVPKLKQACEASGDHDIGKPSENSKGRGRCPSPASDRSSQRPNFGSRSQDGDDNIPIGIPEKDVPVASHTPWDHRSFSLANAELSQQHRSNDTAPLESCGADTGKRLESLDEPPTDAPRDSTPCLTSLNYQGQGVKPTHENALKPKAAFLAPEQSMKTNLIVGVIDGTAQHVRKLGRQIADRKFQDNYNVYCGVLNQLLKAKDGNYREGKEWYRGNLLGRGKFGTVHVGKDAETRNTFAMKEMHLKDFRKDELEIWVGLNHQSIVPLLGVVIEWNKVFMFMEYIEGGTLAELINKGSLGEQMALHYLEKILIVLEYMHNKKCIHRDIKAENMLLSLDKRELVLCDMGFVKIIGHGDKQEVAGTITHMAPEVLTKVYSYKVDVWSACCTLLHMLTGGPPWVAKHGNNKEEIRQQLLAKKSPLDEIQEKFSPEVMNILTQGLAPDPLHRQTAGYLKAQTQRWLKNSRLPTSLSELEGGFSNNASEPEAQGQQLLAPPPGRVDASQENVHMVQRPARAKRTKLKPACKFNNPPQQPGIQQRDRTCVAGGFPIMETQPPGQMICGMAYPACIRRHYWDFATVPHEKTLLQDEACAPAEACPRHSLEQGLTINIISEDRTLLYKINERQRVTVDEVCDKLRHKLEGFRLVAFSGEPLLGSEKLMGDMVNLLRIPL</sequence>
<dbReference type="GO" id="GO:0004672">
    <property type="term" value="F:protein kinase activity"/>
    <property type="evidence" value="ECO:0007669"/>
    <property type="project" value="InterPro"/>
</dbReference>
<dbReference type="PROSITE" id="PS00107">
    <property type="entry name" value="PROTEIN_KINASE_ATP"/>
    <property type="match status" value="1"/>
</dbReference>
<feature type="compositionally biased region" description="Polar residues" evidence="6">
    <location>
        <begin position="160"/>
        <end position="175"/>
    </location>
</feature>
<feature type="region of interest" description="Disordered" evidence="6">
    <location>
        <begin position="670"/>
        <end position="699"/>
    </location>
</feature>
<feature type="compositionally biased region" description="Basic residues" evidence="6">
    <location>
        <begin position="129"/>
        <end position="141"/>
    </location>
</feature>
<dbReference type="RefSeq" id="XP_032822073.1">
    <property type="nucleotide sequence ID" value="XM_032966182.1"/>
</dbReference>
<evidence type="ECO:0000313" key="9">
    <source>
        <dbReference type="RefSeq" id="XP_032822073.1"/>
    </source>
</evidence>
<evidence type="ECO:0000256" key="3">
    <source>
        <dbReference type="ARBA" id="ARBA00022777"/>
    </source>
</evidence>
<dbReference type="AlphaFoldDB" id="A0AAJ7X5K3"/>
<evidence type="ECO:0000259" key="7">
    <source>
        <dbReference type="PROSITE" id="PS50011"/>
    </source>
</evidence>
<feature type="compositionally biased region" description="Basic and acidic residues" evidence="6">
    <location>
        <begin position="211"/>
        <end position="224"/>
    </location>
</feature>
<feature type="region of interest" description="Disordered" evidence="6">
    <location>
        <begin position="282"/>
        <end position="321"/>
    </location>
</feature>